<dbReference type="Proteomes" id="UP001318040">
    <property type="component" value="Chromosome 51"/>
</dbReference>
<dbReference type="RefSeq" id="XP_032829550.1">
    <property type="nucleotide sequence ID" value="XM_032973659.1"/>
</dbReference>
<dbReference type="AlphaFoldDB" id="A0AAJ7XCR2"/>
<evidence type="ECO:0000313" key="2">
    <source>
        <dbReference type="Proteomes" id="UP001318040"/>
    </source>
</evidence>
<feature type="region of interest" description="Disordered" evidence="1">
    <location>
        <begin position="414"/>
        <end position="441"/>
    </location>
</feature>
<feature type="region of interest" description="Disordered" evidence="1">
    <location>
        <begin position="356"/>
        <end position="397"/>
    </location>
</feature>
<feature type="region of interest" description="Disordered" evidence="1">
    <location>
        <begin position="144"/>
        <end position="164"/>
    </location>
</feature>
<name>A0AAJ7XCR2_PETMA</name>
<keyword evidence="2" id="KW-1185">Reference proteome</keyword>
<feature type="compositionally biased region" description="Polar residues" evidence="1">
    <location>
        <begin position="1"/>
        <end position="12"/>
    </location>
</feature>
<evidence type="ECO:0000256" key="1">
    <source>
        <dbReference type="SAM" id="MobiDB-lite"/>
    </source>
</evidence>
<sequence length="441" mass="47360">MDTQRTNRSQEPVTEDDSVGAVGGEPEDLTEDPGTAQQPQQMEDWPPMGDSLWAAHSRLVELLYAAAATLEEINRAGLWAPRQQGGERRATAISATELPPDFGLAAMTMSAAVIGESQHHVDTGGQSPVVTSSLTDAHCQSQPVVATSSPVRPPMGTPMHSDDVRNGGDCARRHPEGEQTFQRLPVFKEFVSDGGDWGAFERRFLAHQMSGWTDDEALHALPATLDDDAHTTLTTAPKAARTMLQSALRVLTTVYGPLSDCRQAFYEWRRGQKESPLAYRMAVLALAKAAFPRIDGEGVDAMVTEKKLLALAQELQIVIVAADDADMCSLRAAKCIHAHLLSRRRPPLVPNGAAAVCAGTPTPTPPTEEVFAAGRPTEWRSGGRTDPPSSGRQEQAKASGVLITCYNVAAGCRAPRQRRPGPQPDSAPAYPPPHLTPVPRG</sequence>
<proteinExistence type="predicted"/>
<gene>
    <name evidence="3" type="primary">LOC116953440</name>
</gene>
<accession>A0AAJ7XCR2</accession>
<evidence type="ECO:0000313" key="3">
    <source>
        <dbReference type="RefSeq" id="XP_032829550.1"/>
    </source>
</evidence>
<reference evidence="3" key="1">
    <citation type="submission" date="2025-08" db="UniProtKB">
        <authorList>
            <consortium name="RefSeq"/>
        </authorList>
    </citation>
    <scope>IDENTIFICATION</scope>
    <source>
        <tissue evidence="3">Sperm</tissue>
    </source>
</reference>
<organism evidence="2 3">
    <name type="scientific">Petromyzon marinus</name>
    <name type="common">Sea lamprey</name>
    <dbReference type="NCBI Taxonomy" id="7757"/>
    <lineage>
        <taxon>Eukaryota</taxon>
        <taxon>Metazoa</taxon>
        <taxon>Chordata</taxon>
        <taxon>Craniata</taxon>
        <taxon>Vertebrata</taxon>
        <taxon>Cyclostomata</taxon>
        <taxon>Hyperoartia</taxon>
        <taxon>Petromyzontiformes</taxon>
        <taxon>Petromyzontidae</taxon>
        <taxon>Petromyzon</taxon>
    </lineage>
</organism>
<protein>
    <submittedName>
        <fullName evidence="3">Uncharacterized protein LOC116953440</fullName>
    </submittedName>
</protein>
<dbReference type="KEGG" id="pmrn:116953440"/>
<feature type="compositionally biased region" description="Pro residues" evidence="1">
    <location>
        <begin position="421"/>
        <end position="441"/>
    </location>
</feature>
<feature type="region of interest" description="Disordered" evidence="1">
    <location>
        <begin position="1"/>
        <end position="49"/>
    </location>
</feature>